<feature type="region of interest" description="Disordered" evidence="1">
    <location>
        <begin position="1"/>
        <end position="38"/>
    </location>
</feature>
<dbReference type="EMBL" id="JAEQNA010000004">
    <property type="protein sequence ID" value="MBL0421385.1"/>
    <property type="molecule type" value="Genomic_DNA"/>
</dbReference>
<proteinExistence type="predicted"/>
<evidence type="ECO:0000313" key="3">
    <source>
        <dbReference type="Proteomes" id="UP000613011"/>
    </source>
</evidence>
<feature type="compositionally biased region" description="Basic and acidic residues" evidence="1">
    <location>
        <begin position="1"/>
        <end position="34"/>
    </location>
</feature>
<name>A0A937D454_9BURK</name>
<protein>
    <submittedName>
        <fullName evidence="2">Uncharacterized protein</fullName>
    </submittedName>
</protein>
<keyword evidence="3" id="KW-1185">Reference proteome</keyword>
<gene>
    <name evidence="2" type="ORF">JI739_13580</name>
</gene>
<reference evidence="2" key="1">
    <citation type="submission" date="2021-01" db="EMBL/GenBank/DDBJ databases">
        <title>Ramlibacter sp. strain AW1 16S ribosomal RNA gene Genome sequencing and assembly.</title>
        <authorList>
            <person name="Kang M."/>
        </authorList>
    </citation>
    <scope>NUCLEOTIDE SEQUENCE</scope>
    <source>
        <strain evidence="2">AW1</strain>
    </source>
</reference>
<sequence>MALEVTERTRPIDLPRDKPQVDRTEQHANLDRRPGALLHPRARSWQQLAKPANWDAYRKVAAPGWR</sequence>
<dbReference type="AlphaFoldDB" id="A0A937D454"/>
<dbReference type="RefSeq" id="WP_201684450.1">
    <property type="nucleotide sequence ID" value="NZ_JAEQNA010000004.1"/>
</dbReference>
<organism evidence="2 3">
    <name type="scientific">Ramlibacter aurantiacus</name>
    <dbReference type="NCBI Taxonomy" id="2801330"/>
    <lineage>
        <taxon>Bacteria</taxon>
        <taxon>Pseudomonadati</taxon>
        <taxon>Pseudomonadota</taxon>
        <taxon>Betaproteobacteria</taxon>
        <taxon>Burkholderiales</taxon>
        <taxon>Comamonadaceae</taxon>
        <taxon>Ramlibacter</taxon>
    </lineage>
</organism>
<comment type="caution">
    <text evidence="2">The sequence shown here is derived from an EMBL/GenBank/DDBJ whole genome shotgun (WGS) entry which is preliminary data.</text>
</comment>
<accession>A0A937D454</accession>
<evidence type="ECO:0000313" key="2">
    <source>
        <dbReference type="EMBL" id="MBL0421385.1"/>
    </source>
</evidence>
<dbReference type="Proteomes" id="UP000613011">
    <property type="component" value="Unassembled WGS sequence"/>
</dbReference>
<evidence type="ECO:0000256" key="1">
    <source>
        <dbReference type="SAM" id="MobiDB-lite"/>
    </source>
</evidence>